<dbReference type="InterPro" id="IPR015797">
    <property type="entry name" value="NUDIX_hydrolase-like_dom_sf"/>
</dbReference>
<reference evidence="2 3" key="1">
    <citation type="submission" date="2020-04" db="EMBL/GenBank/DDBJ databases">
        <title>Advantages and limits of metagenomic assembly and binning of a giant virus.</title>
        <authorList>
            <person name="Schulz F."/>
            <person name="Andreani J."/>
            <person name="Francis R."/>
            <person name="Boudjemaa H."/>
            <person name="Bou Khalil J.Y."/>
            <person name="Lee J."/>
            <person name="La Scola B."/>
            <person name="Woyke T."/>
        </authorList>
    </citation>
    <scope>NUCLEOTIDE SEQUENCE [LARGE SCALE GENOMIC DNA]</scope>
    <source>
        <strain evidence="2 3">FV1/VV64</strain>
    </source>
</reference>
<dbReference type="SUPFAM" id="SSF55811">
    <property type="entry name" value="Nudix"/>
    <property type="match status" value="1"/>
</dbReference>
<dbReference type="Pfam" id="PF00293">
    <property type="entry name" value="NUDIX"/>
    <property type="match status" value="1"/>
</dbReference>
<gene>
    <name evidence="2" type="ORF">Fadolivirus_1_721</name>
</gene>
<dbReference type="PROSITE" id="PS51462">
    <property type="entry name" value="NUDIX"/>
    <property type="match status" value="1"/>
</dbReference>
<name>A0A7D3QW33_9VIRU</name>
<keyword evidence="3" id="KW-1185">Reference proteome</keyword>
<evidence type="ECO:0000259" key="1">
    <source>
        <dbReference type="PROSITE" id="PS51462"/>
    </source>
</evidence>
<dbReference type="InterPro" id="IPR000086">
    <property type="entry name" value="NUDIX_hydrolase_dom"/>
</dbReference>
<sequence>MLSQIGDFVEKCLRWFIVFITNYLPVKVIRDDDGRPFLYRYHLFTLGNDGPGMCIHRFVKSDPDRGYHDHPWKKGLSLILCGGYQERILNKDSPDGYVTYNRSRFTFNYLDGVDTFHRVMIEEGKDAWTLFAFQKRSKTWGMIGLDGVYRPMSTQVMDQDGGWWHHVMKGLGVHSHLNHEGKVIATVDSIIIAEEEKKVLLIKRGKDPYKDHWAFPGGRIEQKDKDMLEAAYRELREETKLSDIELKYFKTVGNNTRDPRGFCITIVFVGRLPKIPEKGVRAGDDAVDYQWFDLNNLPDMAFDHKDILNEIVKN</sequence>
<evidence type="ECO:0000313" key="3">
    <source>
        <dbReference type="Proteomes" id="UP001162001"/>
    </source>
</evidence>
<accession>A0A7D3QW33</accession>
<dbReference type="PANTHER" id="PTHR43736">
    <property type="entry name" value="ADP-RIBOSE PYROPHOSPHATASE"/>
    <property type="match status" value="1"/>
</dbReference>
<dbReference type="Proteomes" id="UP001162001">
    <property type="component" value="Segment"/>
</dbReference>
<evidence type="ECO:0000313" key="2">
    <source>
        <dbReference type="EMBL" id="QKF94179.1"/>
    </source>
</evidence>
<dbReference type="EMBL" id="MT418680">
    <property type="protein sequence ID" value="QKF94179.1"/>
    <property type="molecule type" value="Genomic_DNA"/>
</dbReference>
<organism evidence="2 3">
    <name type="scientific">Fadolivirus FV1/VV64</name>
    <dbReference type="NCBI Taxonomy" id="3070911"/>
    <lineage>
        <taxon>Viruses</taxon>
        <taxon>Varidnaviria</taxon>
        <taxon>Bamfordvirae</taxon>
        <taxon>Nucleocytoviricota</taxon>
        <taxon>Megaviricetes</taxon>
        <taxon>Imitervirales</taxon>
        <taxon>Mimiviridae</taxon>
        <taxon>Klosneuvirinae</taxon>
        <taxon>Fadolivirus</taxon>
        <taxon>Fadolivirus algeromassiliense</taxon>
    </lineage>
</organism>
<protein>
    <submittedName>
        <fullName evidence="2">ADP-ribose pyrophosphatase yjhB NUDIx family</fullName>
    </submittedName>
</protein>
<proteinExistence type="predicted"/>
<dbReference type="PANTHER" id="PTHR43736:SF1">
    <property type="entry name" value="DIHYDRONEOPTERIN TRIPHOSPHATE DIPHOSPHATASE"/>
    <property type="match status" value="1"/>
</dbReference>
<dbReference type="Gene3D" id="3.90.79.10">
    <property type="entry name" value="Nucleoside Triphosphate Pyrophosphohydrolase"/>
    <property type="match status" value="1"/>
</dbReference>
<dbReference type="CDD" id="cd18873">
    <property type="entry name" value="NUDIX_NadM_like"/>
    <property type="match status" value="1"/>
</dbReference>
<feature type="domain" description="Nudix hydrolase" evidence="1">
    <location>
        <begin position="182"/>
        <end position="314"/>
    </location>
</feature>